<organism evidence="3 4">
    <name type="scientific">Talaromyces rugulosus</name>
    <name type="common">Penicillium rugulosum</name>
    <dbReference type="NCBI Taxonomy" id="121627"/>
    <lineage>
        <taxon>Eukaryota</taxon>
        <taxon>Fungi</taxon>
        <taxon>Dikarya</taxon>
        <taxon>Ascomycota</taxon>
        <taxon>Pezizomycotina</taxon>
        <taxon>Eurotiomycetes</taxon>
        <taxon>Eurotiomycetidae</taxon>
        <taxon>Eurotiales</taxon>
        <taxon>Trichocomaceae</taxon>
        <taxon>Talaromyces</taxon>
        <taxon>Talaromyces sect. Islandici</taxon>
    </lineage>
</organism>
<dbReference type="GeneID" id="55997562"/>
<feature type="compositionally biased region" description="Polar residues" evidence="1">
    <location>
        <begin position="712"/>
        <end position="722"/>
    </location>
</feature>
<protein>
    <recommendedName>
        <fullName evidence="2">C2 domain-containing protein</fullName>
    </recommendedName>
</protein>
<proteinExistence type="predicted"/>
<dbReference type="KEGG" id="trg:TRUGW13939_10081"/>
<feature type="compositionally biased region" description="Polar residues" evidence="1">
    <location>
        <begin position="249"/>
        <end position="258"/>
    </location>
</feature>
<dbReference type="SUPFAM" id="SSF49562">
    <property type="entry name" value="C2 domain (Calcium/lipid-binding domain, CaLB)"/>
    <property type="match status" value="1"/>
</dbReference>
<feature type="domain" description="C2" evidence="2">
    <location>
        <begin position="10"/>
        <end position="131"/>
    </location>
</feature>
<dbReference type="OrthoDB" id="270970at2759"/>
<feature type="compositionally biased region" description="Polar residues" evidence="1">
    <location>
        <begin position="277"/>
        <end position="290"/>
    </location>
</feature>
<feature type="compositionally biased region" description="Polar residues" evidence="1">
    <location>
        <begin position="788"/>
        <end position="800"/>
    </location>
</feature>
<dbReference type="Pfam" id="PF00168">
    <property type="entry name" value="C2"/>
    <property type="match status" value="1"/>
</dbReference>
<feature type="compositionally biased region" description="Polar residues" evidence="1">
    <location>
        <begin position="590"/>
        <end position="599"/>
    </location>
</feature>
<evidence type="ECO:0000256" key="1">
    <source>
        <dbReference type="SAM" id="MobiDB-lite"/>
    </source>
</evidence>
<dbReference type="CDD" id="cd08681">
    <property type="entry name" value="C2_fungal_Inn1p-like"/>
    <property type="match status" value="1"/>
</dbReference>
<feature type="compositionally biased region" description="Polar residues" evidence="1">
    <location>
        <begin position="570"/>
        <end position="579"/>
    </location>
</feature>
<feature type="compositionally biased region" description="Basic and acidic residues" evidence="1">
    <location>
        <begin position="778"/>
        <end position="787"/>
    </location>
</feature>
<feature type="region of interest" description="Disordered" evidence="1">
    <location>
        <begin position="163"/>
        <end position="527"/>
    </location>
</feature>
<feature type="compositionally biased region" description="Low complexity" evidence="1">
    <location>
        <begin position="665"/>
        <end position="675"/>
    </location>
</feature>
<dbReference type="Proteomes" id="UP000509510">
    <property type="component" value="Chromosome V"/>
</dbReference>
<dbReference type="InterPro" id="IPR035892">
    <property type="entry name" value="C2_domain_sf"/>
</dbReference>
<feature type="compositionally biased region" description="Low complexity" evidence="1">
    <location>
        <begin position="816"/>
        <end position="825"/>
    </location>
</feature>
<evidence type="ECO:0000259" key="2">
    <source>
        <dbReference type="PROSITE" id="PS50004"/>
    </source>
</evidence>
<feature type="compositionally biased region" description="Basic and acidic residues" evidence="1">
    <location>
        <begin position="695"/>
        <end position="707"/>
    </location>
</feature>
<reference evidence="4" key="1">
    <citation type="submission" date="2020-06" db="EMBL/GenBank/DDBJ databases">
        <title>A chromosome-scale genome assembly of Talaromyces rugulosus W13939.</title>
        <authorList>
            <person name="Wang B."/>
            <person name="Guo L."/>
            <person name="Ye K."/>
            <person name="Wang L."/>
        </authorList>
    </citation>
    <scope>NUCLEOTIDE SEQUENCE [LARGE SCALE GENOMIC DNA]</scope>
    <source>
        <strain evidence="4">W13939</strain>
    </source>
</reference>
<feature type="region of interest" description="Disordered" evidence="1">
    <location>
        <begin position="542"/>
        <end position="833"/>
    </location>
</feature>
<feature type="compositionally biased region" description="Basic and acidic residues" evidence="1">
    <location>
        <begin position="294"/>
        <end position="307"/>
    </location>
</feature>
<dbReference type="PANTHER" id="PTHR47052">
    <property type="entry name" value="CONSERVED SERINE PROLINE-RICH PROTEIN (AFU_ORTHOLOGUE AFUA_2G01790)"/>
    <property type="match status" value="1"/>
</dbReference>
<feature type="compositionally biased region" description="Basic and acidic residues" evidence="1">
    <location>
        <begin position="676"/>
        <end position="688"/>
    </location>
</feature>
<feature type="region of interest" description="Disordered" evidence="1">
    <location>
        <begin position="1"/>
        <end position="20"/>
    </location>
</feature>
<dbReference type="AlphaFoldDB" id="A0A7H8REF5"/>
<sequence length="888" mass="98244">MASKPMKMPTSHGHTAGIYADMSVDGPRIGTLVVIFDRAKNLPNRKTMGKQNPYVAARLGKEAKKTETDMRGGQTPRWDQELRFTVHDSPDYNQIKISVFNDDKKTELIGETWVDLNALIIPGGSQSDTWHELKFKGKYAGDIRMEMTYYDTRPEDETVIERRTVVTDKPQPKASSVPQGGPSSLSGPRQPRPVKRRPLPDDPTGASVPRPAPVQEYIPPAPAPAPAPQQTSLPPRSARDYVQPLATVEQVQPSQFSEMQHPRAHDGSYETYYPDNNIVSSQEQHANSYYQPHPEPHHAYNEHRDNPPADYHQQRRQPISDSHAYSYDVDTRGNAPYEAIEQHSRHLPQQSSYTNPLDGCYSHDPAPYPPGSRGSPNPPNSYAVVPHSGVPVEPMVNHPTSVTPIRHGMHGQSPSRQMMASEEERPFYAAMQPTVEDENDEGPPPPPPVHRSSVGPAVQRPVASPSSYKPYSHEYSQRAESRSPHAPPAAYPTDPDFSHSLSKSPSQGHVRGYLPEAYDSPVPSSLIAGYDSASMAVELSRPTYPDNRVSRVPTGAPPQSDIAYIHENTHAQNSVQPLRSSPAPVDQSIVRAQSGSVSPSPRPLSYRKSVSPRPPSRDNREIAGVPFSPDSFDALNPRRSPSATRESRPRYETPDREMEITKQADVGADDGPIIGDDGRIIDPSDHLPSETWAPEPEKKTKKPEVIIRFKHNPQNASHSARSSPREHHHSASVTPESTHRHTIRPWSYKPNGSQQPRQHHEHPSPTTYTPPRPGSQGRDYDRHDSYSHQRNQSTQATYSTPPRHRSVSPNPNPQTSPLYSYGSSGPPIPAKVPIATPVANNGYNRGSGMDALSQELQSIDIGSGGYEPVRAVRRYAPRLPATTSGGYR</sequence>
<evidence type="ECO:0000313" key="4">
    <source>
        <dbReference type="Proteomes" id="UP000509510"/>
    </source>
</evidence>
<keyword evidence="4" id="KW-1185">Reference proteome</keyword>
<evidence type="ECO:0000313" key="3">
    <source>
        <dbReference type="EMBL" id="QKX62913.1"/>
    </source>
</evidence>
<feature type="compositionally biased region" description="Basic and acidic residues" evidence="1">
    <location>
        <begin position="645"/>
        <end position="662"/>
    </location>
</feature>
<dbReference type="InterPro" id="IPR000008">
    <property type="entry name" value="C2_dom"/>
</dbReference>
<dbReference type="EMBL" id="CP055902">
    <property type="protein sequence ID" value="QKX62913.1"/>
    <property type="molecule type" value="Genomic_DNA"/>
</dbReference>
<dbReference type="PROSITE" id="PS50004">
    <property type="entry name" value="C2"/>
    <property type="match status" value="1"/>
</dbReference>
<accession>A0A7H8REF5</accession>
<feature type="compositionally biased region" description="Polar residues" evidence="1">
    <location>
        <begin position="173"/>
        <end position="187"/>
    </location>
</feature>
<feature type="compositionally biased region" description="Basic and acidic residues" evidence="1">
    <location>
        <begin position="471"/>
        <end position="483"/>
    </location>
</feature>
<dbReference type="InterPro" id="IPR052981">
    <property type="entry name" value="Ingression_C2_domain"/>
</dbReference>
<dbReference type="Gene3D" id="2.60.40.150">
    <property type="entry name" value="C2 domain"/>
    <property type="match status" value="1"/>
</dbReference>
<dbReference type="RefSeq" id="XP_035349087.1">
    <property type="nucleotide sequence ID" value="XM_035493194.1"/>
</dbReference>
<gene>
    <name evidence="3" type="ORF">TRUGW13939_10081</name>
</gene>
<dbReference type="SMART" id="SM00239">
    <property type="entry name" value="C2"/>
    <property type="match status" value="1"/>
</dbReference>
<name>A0A7H8REF5_TALRU</name>
<dbReference type="InterPro" id="IPR037791">
    <property type="entry name" value="C2_fungal_Inn1"/>
</dbReference>
<dbReference type="PANTHER" id="PTHR47052:SF3">
    <property type="entry name" value="INGRESSION PROTEIN 1"/>
    <property type="match status" value="1"/>
</dbReference>